<feature type="region of interest" description="Disordered" evidence="1">
    <location>
        <begin position="982"/>
        <end position="1030"/>
    </location>
</feature>
<feature type="compositionally biased region" description="Low complexity" evidence="1">
    <location>
        <begin position="299"/>
        <end position="314"/>
    </location>
</feature>
<comment type="caution">
    <text evidence="2">The sequence shown here is derived from an EMBL/GenBank/DDBJ whole genome shotgun (WGS) entry which is preliminary data.</text>
</comment>
<organism evidence="2 3">
    <name type="scientific">Favolaschia claudopus</name>
    <dbReference type="NCBI Taxonomy" id="2862362"/>
    <lineage>
        <taxon>Eukaryota</taxon>
        <taxon>Fungi</taxon>
        <taxon>Dikarya</taxon>
        <taxon>Basidiomycota</taxon>
        <taxon>Agaricomycotina</taxon>
        <taxon>Agaricomycetes</taxon>
        <taxon>Agaricomycetidae</taxon>
        <taxon>Agaricales</taxon>
        <taxon>Marasmiineae</taxon>
        <taxon>Mycenaceae</taxon>
        <taxon>Favolaschia</taxon>
    </lineage>
</organism>
<sequence length="1565" mass="172262">MAFRGLPQFSDSTVGVIIADFLPWDRQAKRLPKYTRPSSSSSIAASVQAERRASIQRTLHSNDHTGSTSAASSPRKRKSGPPRPYSDQPAAPLSDFASSSTILSTSTTVTVCILPKVLDTSNHNDTLDLSPKYAWKNGAELEAVQNALNRANLVFTVDVANAGPIFEAIDVAFEDHCRTFNIDFAPFRPASTQKTPNTTAWVLLGPKGRSPGRTWVEDPKSLTRFTFTLQAISASPFTHTPNHLSEGPCIFVAPRMRKLYAPLDPLFEPRDRLPEHVLVHQCFARRVLHPLLTSLSRDPSPTCSPACPSSAATSQREAAASRISSPDLFGPSDSDDDFPDPESLLAEDEAAAPSQVDVGAEVSRLSPIITRSVHRQHWQQAASASAATAALVSAAQEPAAAVSIPKVQPFLAGPLLVAAMEMAPTSTKASIARYIPSTYLPDIFSSKSRSFLGDSAPLDLTLQHMPGSGAFSLTSWQHHITPPFAMNDNIHIRAASVDEAAQALIVAVLWLFGGRPTGLKFKEIVEEQFRPQRPKIDGPVTDQSAFLGLQIAIRTAEPHSSAVGKGPRNETIALAVRMLLSDGHYWVEHEGHLTLRLHPSRAAIPTRACTLRATGFIFFLHFVFIGAPIPVSPFLFSTIFDGRPTATKFDLEFLTRFMTLPSLETVKSFHRVPLTDRLYSSPTDKRFQILINLPEMDRCQAEQDGIIAAIISYLTLGTVDIMNQPDFRILEDGFNMCVEAFGGQDRPHHVLEWFATPCKQLILSAFDRQIKSAVDLLSHLEYAHSNRENDPWGDNTETVAIFKRFVSHYLSEPGHPEDRKHVFEALLDDELRENRDDPLLRPKLFLSVLTGSTSLPIDPDWVIKCDITHDWNEEFPHTGPDGVEDYGPDVSIFFRACFQSYTISNNAMLRFLLLSEVPEAGSDTTFGHFFHVAKLTAIIYPIFRIQFQYFVAAGSLVKFSAYSFTSVDKFTDGILLRTGRMEQPWTRQRRQQANNPPPDISLPLTDRRSRSQNEPPSSAVTQSPVTTPDLRPTAVSLQDEFHPVDVNDLSLLRYPPLGGSQNSHLDHSEAFAQHLLAEADQSIESYNRSSSPTPHLSPISASEHNLEPDIFPSTPTHGFHQPHVHSPQGVLRTPIQNTILATEDPFTISPSSNNLNFASIETHDTPPSVHPLSSFNSDVLVHFPVLPEEGASVVPSLASDQVPRSRPGNGSLAAMRRTITPTPRLLPLAAAIYMGFPLELHLGFQRFFETNVLLPPGTPNMAALILALRGRGNMLSDRLDHICAGLDSKPFYIAWSKTMVEGADEFNRPTNGYHALGLLRDHLTASPVPVPRAIHNSVSTQTFEHLNLPLETPFFVLYCFPERGGEDIEASASPSPYVLPHGTRTTVIGGRTSRANTPAASGSGLLSLGRFLNALLFNCTFLDQHFAAEAGRLALIIQSIVTRAYGFQSRNWQHDVAAWAGIPPSSYANRLTFASKTRILLQYLRGRTDLQRLELSADVRAKEEDLANLLGAFFQVEDVGGNWREDPLLIAVGGAQEADVKRILQGYSIPPAKSDMLGNLPMTYC</sequence>
<evidence type="ECO:0000313" key="2">
    <source>
        <dbReference type="EMBL" id="KAK6995774.1"/>
    </source>
</evidence>
<evidence type="ECO:0000256" key="1">
    <source>
        <dbReference type="SAM" id="MobiDB-lite"/>
    </source>
</evidence>
<protein>
    <submittedName>
        <fullName evidence="2">Uncharacterized protein</fullName>
    </submittedName>
</protein>
<feature type="compositionally biased region" description="Polar residues" evidence="1">
    <location>
        <begin position="1012"/>
        <end position="1026"/>
    </location>
</feature>
<dbReference type="EMBL" id="JAWWNJ010000101">
    <property type="protein sequence ID" value="KAK6995774.1"/>
    <property type="molecule type" value="Genomic_DNA"/>
</dbReference>
<feature type="region of interest" description="Disordered" evidence="1">
    <location>
        <begin position="32"/>
        <end position="91"/>
    </location>
</feature>
<feature type="region of interest" description="Disordered" evidence="1">
    <location>
        <begin position="294"/>
        <end position="342"/>
    </location>
</feature>
<accession>A0AAV9ZYN5</accession>
<dbReference type="Proteomes" id="UP001362999">
    <property type="component" value="Unassembled WGS sequence"/>
</dbReference>
<gene>
    <name evidence="2" type="ORF">R3P38DRAFT_3288178</name>
</gene>
<keyword evidence="3" id="KW-1185">Reference proteome</keyword>
<feature type="compositionally biased region" description="Acidic residues" evidence="1">
    <location>
        <begin position="333"/>
        <end position="342"/>
    </location>
</feature>
<evidence type="ECO:0000313" key="3">
    <source>
        <dbReference type="Proteomes" id="UP001362999"/>
    </source>
</evidence>
<name>A0AAV9ZYN5_9AGAR</name>
<reference evidence="2 3" key="1">
    <citation type="journal article" date="2024" name="J Genomics">
        <title>Draft genome sequencing and assembly of Favolaschia claudopus CIRM-BRFM 2984 isolated from oak limbs.</title>
        <authorList>
            <person name="Navarro D."/>
            <person name="Drula E."/>
            <person name="Chaduli D."/>
            <person name="Cazenave R."/>
            <person name="Ahrendt S."/>
            <person name="Wang J."/>
            <person name="Lipzen A."/>
            <person name="Daum C."/>
            <person name="Barry K."/>
            <person name="Grigoriev I.V."/>
            <person name="Favel A."/>
            <person name="Rosso M.N."/>
            <person name="Martin F."/>
        </authorList>
    </citation>
    <scope>NUCLEOTIDE SEQUENCE [LARGE SCALE GENOMIC DNA]</scope>
    <source>
        <strain evidence="2 3">CIRM-BRFM 2984</strain>
    </source>
</reference>
<feature type="compositionally biased region" description="Polar residues" evidence="1">
    <location>
        <begin position="55"/>
        <end position="71"/>
    </location>
</feature>
<proteinExistence type="predicted"/>